<evidence type="ECO:0000259" key="5">
    <source>
        <dbReference type="Pfam" id="PF03446"/>
    </source>
</evidence>
<dbReference type="PIRSF" id="PIRSF000103">
    <property type="entry name" value="HIBADH"/>
    <property type="match status" value="1"/>
</dbReference>
<protein>
    <submittedName>
        <fullName evidence="7">3-hydroxyisobutyrate dehydrogenase</fullName>
    </submittedName>
</protein>
<evidence type="ECO:0000313" key="7">
    <source>
        <dbReference type="EMBL" id="ORW20417.1"/>
    </source>
</evidence>
<dbReference type="InterPro" id="IPR013328">
    <property type="entry name" value="6PGD_dom2"/>
</dbReference>
<dbReference type="RefSeq" id="WP_085079807.1">
    <property type="nucleotide sequence ID" value="NZ_LQPJ01000124.1"/>
</dbReference>
<dbReference type="Pfam" id="PF03446">
    <property type="entry name" value="NAD_binding_2"/>
    <property type="match status" value="1"/>
</dbReference>
<keyword evidence="2" id="KW-0560">Oxidoreductase</keyword>
<dbReference type="SUPFAM" id="SSF48179">
    <property type="entry name" value="6-phosphogluconate dehydrogenase C-terminal domain-like"/>
    <property type="match status" value="1"/>
</dbReference>
<dbReference type="Proteomes" id="UP000193529">
    <property type="component" value="Unassembled WGS sequence"/>
</dbReference>
<evidence type="ECO:0000256" key="2">
    <source>
        <dbReference type="ARBA" id="ARBA00023002"/>
    </source>
</evidence>
<comment type="caution">
    <text evidence="7">The sequence shown here is derived from an EMBL/GenBank/DDBJ whole genome shotgun (WGS) entry which is preliminary data.</text>
</comment>
<evidence type="ECO:0000256" key="4">
    <source>
        <dbReference type="PIRSR" id="PIRSR000103-1"/>
    </source>
</evidence>
<dbReference type="OrthoDB" id="3185659at2"/>
<dbReference type="EMBL" id="LQPJ01000124">
    <property type="protein sequence ID" value="ORW20417.1"/>
    <property type="molecule type" value="Genomic_DNA"/>
</dbReference>
<evidence type="ECO:0000256" key="1">
    <source>
        <dbReference type="ARBA" id="ARBA00009080"/>
    </source>
</evidence>
<dbReference type="GO" id="GO:0050661">
    <property type="term" value="F:NADP binding"/>
    <property type="evidence" value="ECO:0007669"/>
    <property type="project" value="InterPro"/>
</dbReference>
<dbReference type="Gene3D" id="3.40.50.720">
    <property type="entry name" value="NAD(P)-binding Rossmann-like Domain"/>
    <property type="match status" value="1"/>
</dbReference>
<proteinExistence type="inferred from homology"/>
<dbReference type="GO" id="GO:0051287">
    <property type="term" value="F:NAD binding"/>
    <property type="evidence" value="ECO:0007669"/>
    <property type="project" value="InterPro"/>
</dbReference>
<sequence length="293" mass="30660">MSALTVGFIGVGRLGLPLAKGLLDNGFHVVSTKRGRSEELIAAGGAVAGDGSPRDVAEAADVIVTCMPSAAAFQDVIDGPDGILRASAVPTVIECSTLPLDVKQGARKLLIDRRSQFIDAPVSGTPPMVAMKIAMIYASGDRDAYLSYEAVLQAMCPKVTYVGTEFNGSKIKFVAQFLATIHVTAAVEAMVYAQRAGLDLSQVAELISASPGATSGQFQIRAPMIAAGNFDATLVTVDMTLKDVDEVIAFAREIGAPTDLSQIVADRYHRLSDAGRGNAEPAALFRALCDGEQ</sequence>
<dbReference type="InterPro" id="IPR006115">
    <property type="entry name" value="6PGDH_NADP-bd"/>
</dbReference>
<feature type="domain" description="6-phosphogluconate dehydrogenase NADP-binding" evidence="5">
    <location>
        <begin position="5"/>
        <end position="163"/>
    </location>
</feature>
<dbReference type="InterPro" id="IPR008927">
    <property type="entry name" value="6-PGluconate_DH-like_C_sf"/>
</dbReference>
<evidence type="ECO:0000313" key="8">
    <source>
        <dbReference type="Proteomes" id="UP000193529"/>
    </source>
</evidence>
<dbReference type="Pfam" id="PF14833">
    <property type="entry name" value="NAD_binding_11"/>
    <property type="match status" value="1"/>
</dbReference>
<dbReference type="PANTHER" id="PTHR43060:SF15">
    <property type="entry name" value="3-HYDROXYISOBUTYRATE DEHYDROGENASE-LIKE 1, MITOCHONDRIAL-RELATED"/>
    <property type="match status" value="1"/>
</dbReference>
<evidence type="ECO:0000259" key="6">
    <source>
        <dbReference type="Pfam" id="PF14833"/>
    </source>
</evidence>
<gene>
    <name evidence="7" type="ORF">AWC19_15075</name>
</gene>
<evidence type="ECO:0000256" key="3">
    <source>
        <dbReference type="ARBA" id="ARBA00023027"/>
    </source>
</evidence>
<dbReference type="PANTHER" id="PTHR43060">
    <property type="entry name" value="3-HYDROXYISOBUTYRATE DEHYDROGENASE-LIKE 1, MITOCHONDRIAL-RELATED"/>
    <property type="match status" value="1"/>
</dbReference>
<name>A0A1X1ZAI8_9MYCO</name>
<keyword evidence="8" id="KW-1185">Reference proteome</keyword>
<dbReference type="InterPro" id="IPR015815">
    <property type="entry name" value="HIBADH-related"/>
</dbReference>
<comment type="similarity">
    <text evidence="1">Belongs to the HIBADH-related family.</text>
</comment>
<accession>A0A1X1ZAI8</accession>
<dbReference type="InterPro" id="IPR036291">
    <property type="entry name" value="NAD(P)-bd_dom_sf"/>
</dbReference>
<dbReference type="InterPro" id="IPR029154">
    <property type="entry name" value="HIBADH-like_NADP-bd"/>
</dbReference>
<dbReference type="AlphaFoldDB" id="A0A1X1ZAI8"/>
<reference evidence="7 8" key="1">
    <citation type="submission" date="2016-01" db="EMBL/GenBank/DDBJ databases">
        <title>The new phylogeny of the genus Mycobacterium.</title>
        <authorList>
            <person name="Tarcisio F."/>
            <person name="Conor M."/>
            <person name="Antonella G."/>
            <person name="Elisabetta G."/>
            <person name="Giulia F.S."/>
            <person name="Sara T."/>
            <person name="Anna F."/>
            <person name="Clotilde B."/>
            <person name="Roberto B."/>
            <person name="Veronica D.S."/>
            <person name="Fabio R."/>
            <person name="Monica P."/>
            <person name="Olivier J."/>
            <person name="Enrico T."/>
            <person name="Nicola S."/>
        </authorList>
    </citation>
    <scope>NUCLEOTIDE SEQUENCE [LARGE SCALE GENOMIC DNA]</scope>
    <source>
        <strain evidence="7 8">DSM 44572</strain>
    </source>
</reference>
<dbReference type="SUPFAM" id="SSF51735">
    <property type="entry name" value="NAD(P)-binding Rossmann-fold domains"/>
    <property type="match status" value="1"/>
</dbReference>
<feature type="domain" description="3-hydroxyisobutyrate dehydrogenase-like NAD-binding" evidence="6">
    <location>
        <begin position="168"/>
        <end position="287"/>
    </location>
</feature>
<dbReference type="GO" id="GO:0016491">
    <property type="term" value="F:oxidoreductase activity"/>
    <property type="evidence" value="ECO:0007669"/>
    <property type="project" value="UniProtKB-KW"/>
</dbReference>
<keyword evidence="3" id="KW-0520">NAD</keyword>
<dbReference type="Gene3D" id="1.10.1040.10">
    <property type="entry name" value="N-(1-d-carboxylethyl)-l-norvaline Dehydrogenase, domain 2"/>
    <property type="match status" value="1"/>
</dbReference>
<feature type="active site" evidence="4">
    <location>
        <position position="172"/>
    </location>
</feature>
<organism evidence="7 8">
    <name type="scientific">Mycobacterium palustre</name>
    <dbReference type="NCBI Taxonomy" id="153971"/>
    <lineage>
        <taxon>Bacteria</taxon>
        <taxon>Bacillati</taxon>
        <taxon>Actinomycetota</taxon>
        <taxon>Actinomycetes</taxon>
        <taxon>Mycobacteriales</taxon>
        <taxon>Mycobacteriaceae</taxon>
        <taxon>Mycobacterium</taxon>
        <taxon>Mycobacterium simiae complex</taxon>
    </lineage>
</organism>
<dbReference type="STRING" id="153971.AWC19_15075"/>